<dbReference type="AlphaFoldDB" id="A0A6A5BTY3"/>
<comment type="caution">
    <text evidence="1">The sequence shown here is derived from an EMBL/GenBank/DDBJ whole genome shotgun (WGS) entry which is preliminary data.</text>
</comment>
<proteinExistence type="predicted"/>
<evidence type="ECO:0000313" key="2">
    <source>
        <dbReference type="Proteomes" id="UP000444721"/>
    </source>
</evidence>
<dbReference type="RefSeq" id="XP_044562111.1">
    <property type="nucleotide sequence ID" value="XM_044706689.1"/>
</dbReference>
<dbReference type="EMBL" id="VFQX01000034">
    <property type="protein sequence ID" value="KAF0977398.1"/>
    <property type="molecule type" value="Genomic_DNA"/>
</dbReference>
<evidence type="ECO:0000313" key="1">
    <source>
        <dbReference type="EMBL" id="KAF0977398.1"/>
    </source>
</evidence>
<name>A0A6A5BTY3_NAEFO</name>
<sequence length="94" mass="9863">MRGNHMRALAKRASALISSSSTTGRASSSCIRMFSTSTSSVMKIYGSSEMSLFNAVSSSSSSRNSSSRNISIRNMANGAAFGQFTVFGSNDDDG</sequence>
<accession>A0A6A5BTY3</accession>
<dbReference type="GeneID" id="68110608"/>
<keyword evidence="2" id="KW-1185">Reference proteome</keyword>
<protein>
    <submittedName>
        <fullName evidence="1">Uncharacterized protein</fullName>
    </submittedName>
</protein>
<dbReference type="VEuPathDB" id="AmoebaDB:FDP41_003390"/>
<organism evidence="1 2">
    <name type="scientific">Naegleria fowleri</name>
    <name type="common">Brain eating amoeba</name>
    <dbReference type="NCBI Taxonomy" id="5763"/>
    <lineage>
        <taxon>Eukaryota</taxon>
        <taxon>Discoba</taxon>
        <taxon>Heterolobosea</taxon>
        <taxon>Tetramitia</taxon>
        <taxon>Eutetramitia</taxon>
        <taxon>Vahlkampfiidae</taxon>
        <taxon>Naegleria</taxon>
    </lineage>
</organism>
<reference evidence="1 2" key="1">
    <citation type="journal article" date="2019" name="Sci. Rep.">
        <title>Nanopore sequencing improves the draft genome of the human pathogenic amoeba Naegleria fowleri.</title>
        <authorList>
            <person name="Liechti N."/>
            <person name="Schurch N."/>
            <person name="Bruggmann R."/>
            <person name="Wittwer M."/>
        </authorList>
    </citation>
    <scope>NUCLEOTIDE SEQUENCE [LARGE SCALE GENOMIC DNA]</scope>
    <source>
        <strain evidence="1 2">ATCC 30894</strain>
    </source>
</reference>
<gene>
    <name evidence="1" type="ORF">FDP41_003390</name>
</gene>
<dbReference type="Proteomes" id="UP000444721">
    <property type="component" value="Unassembled WGS sequence"/>
</dbReference>